<protein>
    <submittedName>
        <fullName evidence="1">Uncharacterized protein</fullName>
    </submittedName>
</protein>
<dbReference type="OrthoDB" id="2507637at2759"/>
<reference evidence="1" key="1">
    <citation type="submission" date="2021-03" db="EMBL/GenBank/DDBJ databases">
        <title>Draft genome sequence of rust myrtle Austropuccinia psidii MF-1, a brazilian biotype.</title>
        <authorList>
            <person name="Quecine M.C."/>
            <person name="Pachon D.M.R."/>
            <person name="Bonatelli M.L."/>
            <person name="Correr F.H."/>
            <person name="Franceschini L.M."/>
            <person name="Leite T.F."/>
            <person name="Margarido G.R.A."/>
            <person name="Almeida C.A."/>
            <person name="Ferrarezi J.A."/>
            <person name="Labate C.A."/>
        </authorList>
    </citation>
    <scope>NUCLEOTIDE SEQUENCE</scope>
    <source>
        <strain evidence="1">MF-1</strain>
    </source>
</reference>
<keyword evidence="2" id="KW-1185">Reference proteome</keyword>
<evidence type="ECO:0000313" key="1">
    <source>
        <dbReference type="EMBL" id="MBW0478004.1"/>
    </source>
</evidence>
<evidence type="ECO:0000313" key="2">
    <source>
        <dbReference type="Proteomes" id="UP000765509"/>
    </source>
</evidence>
<dbReference type="Proteomes" id="UP000765509">
    <property type="component" value="Unassembled WGS sequence"/>
</dbReference>
<dbReference type="AlphaFoldDB" id="A0A9Q3C3X5"/>
<comment type="caution">
    <text evidence="1">The sequence shown here is derived from an EMBL/GenBank/DDBJ whole genome shotgun (WGS) entry which is preliminary data.</text>
</comment>
<dbReference type="EMBL" id="AVOT02005017">
    <property type="protein sequence ID" value="MBW0478004.1"/>
    <property type="molecule type" value="Genomic_DNA"/>
</dbReference>
<proteinExistence type="predicted"/>
<accession>A0A9Q3C3X5</accession>
<gene>
    <name evidence="1" type="ORF">O181_017719</name>
</gene>
<organism evidence="1 2">
    <name type="scientific">Austropuccinia psidii MF-1</name>
    <dbReference type="NCBI Taxonomy" id="1389203"/>
    <lineage>
        <taxon>Eukaryota</taxon>
        <taxon>Fungi</taxon>
        <taxon>Dikarya</taxon>
        <taxon>Basidiomycota</taxon>
        <taxon>Pucciniomycotina</taxon>
        <taxon>Pucciniomycetes</taxon>
        <taxon>Pucciniales</taxon>
        <taxon>Sphaerophragmiaceae</taxon>
        <taxon>Austropuccinia</taxon>
    </lineage>
</organism>
<name>A0A9Q3C3X5_9BASI</name>
<sequence>MNSRGIGGHCTSIARSEEFTPITLFIEEYRNINLSVARELVPTVLGRPFFSDNNIRLDFFQQKGEILSYIEPDGRRRFLTICSPPKIGWRKEPPAGMEICAFFKLEECKELPKENGSSAFRRELSSKI</sequence>